<dbReference type="STRING" id="71139.A0A059D7M1"/>
<dbReference type="Gramene" id="KCW86449">
    <property type="protein sequence ID" value="KCW86449"/>
    <property type="gene ID" value="EUGRSUZ_B03116"/>
</dbReference>
<feature type="compositionally biased region" description="Polar residues" evidence="1">
    <location>
        <begin position="1"/>
        <end position="10"/>
    </location>
</feature>
<feature type="region of interest" description="Disordered" evidence="1">
    <location>
        <begin position="1"/>
        <end position="357"/>
    </location>
</feature>
<dbReference type="OrthoDB" id="1928974at2759"/>
<evidence type="ECO:0000313" key="2">
    <source>
        <dbReference type="EMBL" id="KCW86449.1"/>
    </source>
</evidence>
<feature type="compositionally biased region" description="Basic and acidic residues" evidence="1">
    <location>
        <begin position="312"/>
        <end position="335"/>
    </location>
</feature>
<evidence type="ECO:0000256" key="1">
    <source>
        <dbReference type="SAM" id="MobiDB-lite"/>
    </source>
</evidence>
<gene>
    <name evidence="2" type="ORF">EUGRSUZ_B03116</name>
</gene>
<dbReference type="InParanoid" id="A0A059D7M1"/>
<feature type="compositionally biased region" description="Basic and acidic residues" evidence="1">
    <location>
        <begin position="46"/>
        <end position="85"/>
    </location>
</feature>
<feature type="compositionally biased region" description="Basic and acidic residues" evidence="1">
    <location>
        <begin position="110"/>
        <end position="232"/>
    </location>
</feature>
<dbReference type="EMBL" id="KK198754">
    <property type="protein sequence ID" value="KCW86449.1"/>
    <property type="molecule type" value="Genomic_DNA"/>
</dbReference>
<organism evidence="2">
    <name type="scientific">Eucalyptus grandis</name>
    <name type="common">Flooded gum</name>
    <dbReference type="NCBI Taxonomy" id="71139"/>
    <lineage>
        <taxon>Eukaryota</taxon>
        <taxon>Viridiplantae</taxon>
        <taxon>Streptophyta</taxon>
        <taxon>Embryophyta</taxon>
        <taxon>Tracheophyta</taxon>
        <taxon>Spermatophyta</taxon>
        <taxon>Magnoliopsida</taxon>
        <taxon>eudicotyledons</taxon>
        <taxon>Gunneridae</taxon>
        <taxon>Pentapetalae</taxon>
        <taxon>rosids</taxon>
        <taxon>malvids</taxon>
        <taxon>Myrtales</taxon>
        <taxon>Myrtaceae</taxon>
        <taxon>Myrtoideae</taxon>
        <taxon>Eucalypteae</taxon>
        <taxon>Eucalyptus</taxon>
    </lineage>
</organism>
<proteinExistence type="predicted"/>
<name>A0A059D7M1_EUCGR</name>
<dbReference type="KEGG" id="egr:104433353"/>
<accession>A0A059D7M1</accession>
<dbReference type="AlphaFoldDB" id="A0A059D7M1"/>
<dbReference type="FunCoup" id="A0A059D7M1">
    <property type="interactions" value="793"/>
</dbReference>
<dbReference type="PANTHER" id="PTHR22426:SF2">
    <property type="entry name" value="ARGININE_SERINE-RICH COILED-COIL PROTEIN 2"/>
    <property type="match status" value="1"/>
</dbReference>
<sequence>MDAKAQSSPPDNADVKAAFHKPSNDASNRNYRRHSPASNSSSSDGSPEHDRASSPKYARDDASKPPEYRERRKADEKDLYKDSGRSHYSRGGDSYKYADRRASRGSRGYSRIDEQTRHRMDEEERDHHKSTHGGRESRRGSHSDRTRRENDYSRSKDFTQDGDRYSRDKYDDFGHRSKDREKESGRRSNNFEETERDRRKRDLDDRSERRDYHRSSGDRRIDRTLSREESKGYHSSSTARKDTDGQQSKEGYRNDLKDRDNQKFAKEKKSTDDCDITKDKDLQKRGAEKHLDDATAFKSDKSSPTKRPRLFSSERDSIFTKDDDAKHSLDLKESQETSVKANEAHPHASGTEAANDLSAAKSAAMRAAEMVNKNLAGGFGPTGYLSTEQKKKLLWGNKKNTATVEPGHHWDVSMIAEPERQEKFSKLMSLRLPWYLWPIVGCEGRAQGRADSKQPRWEQPSASRKTEGAAIGFGETIHCRTSKEGWSNGWSGTLRTFRFTLFDFLLRCFVKTMLLVHLGCGMTKKDADLHPGISVFWLGKFEVQLCRDNLVCLAQFLSTLAHRASTILGQLIYWLAHSHIMTAYQKQAYLTG</sequence>
<dbReference type="PANTHER" id="PTHR22426">
    <property type="entry name" value="ARGININE_SERINE-RICH COILED-COIL PROTEIN 2"/>
    <property type="match status" value="1"/>
</dbReference>
<feature type="compositionally biased region" description="Low complexity" evidence="1">
    <location>
        <begin position="36"/>
        <end position="45"/>
    </location>
</feature>
<dbReference type="eggNOG" id="ENOG502QRYB">
    <property type="taxonomic scope" value="Eukaryota"/>
</dbReference>
<dbReference type="OMA" id="QEEMFKN"/>
<evidence type="ECO:0008006" key="3">
    <source>
        <dbReference type="Google" id="ProtNLM"/>
    </source>
</evidence>
<reference evidence="2" key="1">
    <citation type="submission" date="2013-07" db="EMBL/GenBank/DDBJ databases">
        <title>The genome of Eucalyptus grandis.</title>
        <authorList>
            <person name="Schmutz J."/>
            <person name="Hayes R."/>
            <person name="Myburg A."/>
            <person name="Tuskan G."/>
            <person name="Grattapaglia D."/>
            <person name="Rokhsar D.S."/>
        </authorList>
    </citation>
    <scope>NUCLEOTIDE SEQUENCE</scope>
    <source>
        <tissue evidence="2">Leaf extractions</tissue>
    </source>
</reference>
<protein>
    <recommendedName>
        <fullName evidence="3">Arginine/serine-rich coiled-coil protein 2</fullName>
    </recommendedName>
</protein>
<feature type="compositionally biased region" description="Basic and acidic residues" evidence="1">
    <location>
        <begin position="250"/>
        <end position="303"/>
    </location>
</feature>